<dbReference type="PANTHER" id="PTHR34205:SF2">
    <property type="entry name" value="DUF962 DOMAIN-CONTAINING PROTEIN"/>
    <property type="match status" value="1"/>
</dbReference>
<dbReference type="PANTHER" id="PTHR34205">
    <property type="entry name" value="TRANSMEMBRANE PROTEIN"/>
    <property type="match status" value="1"/>
</dbReference>
<dbReference type="EMBL" id="CAJNOM010001000">
    <property type="protein sequence ID" value="CAF1584962.1"/>
    <property type="molecule type" value="Genomic_DNA"/>
</dbReference>
<evidence type="ECO:0000313" key="2">
    <source>
        <dbReference type="EMBL" id="CAF1322262.1"/>
    </source>
</evidence>
<dbReference type="Proteomes" id="UP000663877">
    <property type="component" value="Unassembled WGS sequence"/>
</dbReference>
<evidence type="ECO:0008006" key="6">
    <source>
        <dbReference type="Google" id="ProtNLM"/>
    </source>
</evidence>
<dbReference type="AlphaFoldDB" id="A0A815FDY5"/>
<dbReference type="EMBL" id="CAJNOI010000642">
    <property type="protein sequence ID" value="CAF1322262.1"/>
    <property type="molecule type" value="Genomic_DNA"/>
</dbReference>
<reference evidence="2" key="1">
    <citation type="submission" date="2021-02" db="EMBL/GenBank/DDBJ databases">
        <authorList>
            <person name="Nowell W R."/>
        </authorList>
    </citation>
    <scope>NUCLEOTIDE SEQUENCE</scope>
</reference>
<evidence type="ECO:0000256" key="1">
    <source>
        <dbReference type="SAM" id="Phobius"/>
    </source>
</evidence>
<feature type="transmembrane region" description="Helical" evidence="1">
    <location>
        <begin position="12"/>
        <end position="33"/>
    </location>
</feature>
<organism evidence="2 5">
    <name type="scientific">Adineta steineri</name>
    <dbReference type="NCBI Taxonomy" id="433720"/>
    <lineage>
        <taxon>Eukaryota</taxon>
        <taxon>Metazoa</taxon>
        <taxon>Spiralia</taxon>
        <taxon>Gnathifera</taxon>
        <taxon>Rotifera</taxon>
        <taxon>Eurotatoria</taxon>
        <taxon>Bdelloidea</taxon>
        <taxon>Adinetida</taxon>
        <taxon>Adinetidae</taxon>
        <taxon>Adineta</taxon>
    </lineage>
</organism>
<keyword evidence="1" id="KW-0472">Membrane</keyword>
<evidence type="ECO:0000313" key="3">
    <source>
        <dbReference type="EMBL" id="CAF1584962.1"/>
    </source>
</evidence>
<feature type="transmembrane region" description="Helical" evidence="1">
    <location>
        <begin position="124"/>
        <end position="142"/>
    </location>
</feature>
<keyword evidence="1" id="KW-1133">Transmembrane helix</keyword>
<name>A0A815FDY5_9BILA</name>
<accession>A0A815FDY5</accession>
<dbReference type="Pfam" id="PF06127">
    <property type="entry name" value="Mpo1-like"/>
    <property type="match status" value="1"/>
</dbReference>
<feature type="transmembrane region" description="Helical" evidence="1">
    <location>
        <begin position="92"/>
        <end position="112"/>
    </location>
</feature>
<dbReference type="InterPro" id="IPR009305">
    <property type="entry name" value="Mpo1-like"/>
</dbReference>
<comment type="caution">
    <text evidence="2">The sequence shown here is derived from an EMBL/GenBank/DDBJ whole genome shotgun (WGS) entry which is preliminary data.</text>
</comment>
<proteinExistence type="predicted"/>
<keyword evidence="4" id="KW-1185">Reference proteome</keyword>
<dbReference type="OrthoDB" id="5511466at2759"/>
<evidence type="ECO:0000313" key="5">
    <source>
        <dbReference type="Proteomes" id="UP000663877"/>
    </source>
</evidence>
<keyword evidence="1" id="KW-0812">Transmembrane</keyword>
<dbReference type="Proteomes" id="UP000663832">
    <property type="component" value="Unassembled WGS sequence"/>
</dbReference>
<gene>
    <name evidence="2" type="ORF">BJG266_LOCUS33412</name>
    <name evidence="3" type="ORF">QVE165_LOCUS50519</name>
</gene>
<evidence type="ECO:0000313" key="4">
    <source>
        <dbReference type="Proteomes" id="UP000663832"/>
    </source>
</evidence>
<protein>
    <recommendedName>
        <fullName evidence="6">Transmembrane protein</fullName>
    </recommendedName>
</protein>
<sequence length="172" mass="19736">MGKKTQSIEQKRSSSLPGIVFCTLVIALASVVLQTRNSPPLNEYLSKEISPTKPYETFEEFYPHYLDEHSQQTTRQWHYVAGGLTAYSSIPFFRHLSNGLPEMGLFMMVYIIGGKLITRSFKKTFIPLLLGYSFAWIGHFFFEHNKPATFIYPSFSLMGDFHMVYDAIRSLA</sequence>